<evidence type="ECO:0000313" key="1">
    <source>
        <dbReference type="EMBL" id="MEX0385828.1"/>
    </source>
</evidence>
<dbReference type="Proteomes" id="UP001556653">
    <property type="component" value="Unassembled WGS sequence"/>
</dbReference>
<reference evidence="1 2" key="1">
    <citation type="submission" date="2024-02" db="EMBL/GenBank/DDBJ databases">
        <title>New especies of Spiribacter isolated from saline water.</title>
        <authorList>
            <person name="Leon M.J."/>
            <person name="De La Haba R."/>
            <person name="Sanchez-Porro C."/>
            <person name="Ventosa A."/>
        </authorList>
    </citation>
    <scope>NUCLEOTIDE SEQUENCE [LARGE SCALE GENOMIC DNA]</scope>
    <source>
        <strain evidence="2">ag22IC4-227</strain>
    </source>
</reference>
<organism evidence="1 2">
    <name type="scientific">Spiribacter onubensis</name>
    <dbReference type="NCBI Taxonomy" id="3122420"/>
    <lineage>
        <taxon>Bacteria</taxon>
        <taxon>Pseudomonadati</taxon>
        <taxon>Pseudomonadota</taxon>
        <taxon>Gammaproteobacteria</taxon>
        <taxon>Chromatiales</taxon>
        <taxon>Ectothiorhodospiraceae</taxon>
        <taxon>Spiribacter</taxon>
    </lineage>
</organism>
<dbReference type="EMBL" id="JBAKFJ010000001">
    <property type="protein sequence ID" value="MEX0385828.1"/>
    <property type="molecule type" value="Genomic_DNA"/>
</dbReference>
<comment type="caution">
    <text evidence="1">The sequence shown here is derived from an EMBL/GenBank/DDBJ whole genome shotgun (WGS) entry which is preliminary data.</text>
</comment>
<proteinExistence type="predicted"/>
<evidence type="ECO:0000313" key="2">
    <source>
        <dbReference type="Proteomes" id="UP001556653"/>
    </source>
</evidence>
<accession>A0ABV3S6S0</accession>
<protein>
    <submittedName>
        <fullName evidence="1">Uncharacterized protein</fullName>
    </submittedName>
</protein>
<dbReference type="RefSeq" id="WP_367966307.1">
    <property type="nucleotide sequence ID" value="NZ_JBAKFJ010000001.1"/>
</dbReference>
<sequence>MHLRNREAQKVLSGLKGSGHFCVVRKPNSVKGLNVEELERRVDALIDEMREKQGG</sequence>
<keyword evidence="2" id="KW-1185">Reference proteome</keyword>
<gene>
    <name evidence="1" type="ORF">V6X64_02315</name>
</gene>
<name>A0ABV3S6S0_9GAMM</name>